<accession>A0ABR2PXE3</accession>
<evidence type="ECO:0000313" key="2">
    <source>
        <dbReference type="Proteomes" id="UP001396334"/>
    </source>
</evidence>
<proteinExistence type="predicted"/>
<organism evidence="1 2">
    <name type="scientific">Hibiscus sabdariffa</name>
    <name type="common">roselle</name>
    <dbReference type="NCBI Taxonomy" id="183260"/>
    <lineage>
        <taxon>Eukaryota</taxon>
        <taxon>Viridiplantae</taxon>
        <taxon>Streptophyta</taxon>
        <taxon>Embryophyta</taxon>
        <taxon>Tracheophyta</taxon>
        <taxon>Spermatophyta</taxon>
        <taxon>Magnoliopsida</taxon>
        <taxon>eudicotyledons</taxon>
        <taxon>Gunneridae</taxon>
        <taxon>Pentapetalae</taxon>
        <taxon>rosids</taxon>
        <taxon>malvids</taxon>
        <taxon>Malvales</taxon>
        <taxon>Malvaceae</taxon>
        <taxon>Malvoideae</taxon>
        <taxon>Hibiscus</taxon>
    </lineage>
</organism>
<sequence length="84" mass="9940">MASFQFAEGIHFFRCGGDDRMQCLPFKNSITNHQIHFQGLRQAPHLRLFQNLFHHCYLEFDKEKYQNSKVDPMAQFSKLAVVSY</sequence>
<evidence type="ECO:0000313" key="1">
    <source>
        <dbReference type="EMBL" id="KAK8993100.1"/>
    </source>
</evidence>
<gene>
    <name evidence="1" type="ORF">V6N11_033204</name>
</gene>
<protein>
    <submittedName>
        <fullName evidence="1">Uncharacterized protein</fullName>
    </submittedName>
</protein>
<keyword evidence="2" id="KW-1185">Reference proteome</keyword>
<comment type="caution">
    <text evidence="1">The sequence shown here is derived from an EMBL/GenBank/DDBJ whole genome shotgun (WGS) entry which is preliminary data.</text>
</comment>
<dbReference type="EMBL" id="JBBPBN010000049">
    <property type="protein sequence ID" value="KAK8993100.1"/>
    <property type="molecule type" value="Genomic_DNA"/>
</dbReference>
<name>A0ABR2PXE3_9ROSI</name>
<dbReference type="Proteomes" id="UP001396334">
    <property type="component" value="Unassembled WGS sequence"/>
</dbReference>
<reference evidence="1 2" key="1">
    <citation type="journal article" date="2024" name="G3 (Bethesda)">
        <title>Genome assembly of Hibiscus sabdariffa L. provides insights into metabolisms of medicinal natural products.</title>
        <authorList>
            <person name="Kim T."/>
        </authorList>
    </citation>
    <scope>NUCLEOTIDE SEQUENCE [LARGE SCALE GENOMIC DNA]</scope>
    <source>
        <strain evidence="1">TK-2024</strain>
        <tissue evidence="1">Old leaves</tissue>
    </source>
</reference>